<protein>
    <recommendedName>
        <fullName evidence="1">HTH cro/C1-type domain-containing protein</fullName>
    </recommendedName>
</protein>
<reference evidence="2 3" key="2">
    <citation type="journal article" date="2016" name="PeerJ">
        <title>Genome sequencing and analysis of the first complete genome of Lactobacillus kunkeei strain MP2, an Apis mellifera gut isolate.</title>
        <authorList>
            <person name="Asenjo F."/>
            <person name="Olmos A."/>
            <person name="Henriquez-Piskulich P."/>
            <person name="Polanco V."/>
            <person name="Aldea P."/>
            <person name="Ugalde J.A."/>
            <person name="Trombert A.N."/>
        </authorList>
    </citation>
    <scope>NUCLEOTIDE SEQUENCE [LARGE SCALE GENOMIC DNA]</scope>
    <source>
        <strain evidence="2 3">MP2</strain>
    </source>
</reference>
<evidence type="ECO:0000313" key="3">
    <source>
        <dbReference type="Proteomes" id="UP000067203"/>
    </source>
</evidence>
<dbReference type="Pfam" id="PF13443">
    <property type="entry name" value="HTH_26"/>
    <property type="match status" value="1"/>
</dbReference>
<evidence type="ECO:0000313" key="2">
    <source>
        <dbReference type="EMBL" id="ALJ30807.1"/>
    </source>
</evidence>
<dbReference type="PROSITE" id="PS50943">
    <property type="entry name" value="HTH_CROC1"/>
    <property type="match status" value="1"/>
</dbReference>
<dbReference type="CDD" id="cd00093">
    <property type="entry name" value="HTH_XRE"/>
    <property type="match status" value="1"/>
</dbReference>
<dbReference type="AlphaFoldDB" id="A0AAC8WB94"/>
<reference evidence="3" key="1">
    <citation type="submission" date="2015-10" db="EMBL/GenBank/DDBJ databases">
        <title>Bioinformatic analysis of the first complete genome sequence of Lactobacillus kunkeei strain MP2, an Apis mellifera gut isolate.</title>
        <authorList>
            <person name="Asenjo F."/>
            <person name="Olmos A."/>
            <person name="Henriquez-Piskulich P."/>
            <person name="Aldea P."/>
            <person name="Ugalde J.A."/>
            <person name="Trombert A.N."/>
        </authorList>
    </citation>
    <scope>NUCLEOTIDE SEQUENCE [LARGE SCALE GENOMIC DNA]</scope>
    <source>
        <strain evidence="3">MP2</strain>
    </source>
</reference>
<organism evidence="2 3">
    <name type="scientific">Apilactobacillus kunkeei</name>
    <dbReference type="NCBI Taxonomy" id="148814"/>
    <lineage>
        <taxon>Bacteria</taxon>
        <taxon>Bacillati</taxon>
        <taxon>Bacillota</taxon>
        <taxon>Bacilli</taxon>
        <taxon>Lactobacillales</taxon>
        <taxon>Lactobacillaceae</taxon>
        <taxon>Apilactobacillus</taxon>
    </lineage>
</organism>
<dbReference type="Gene3D" id="1.10.260.40">
    <property type="entry name" value="lambda repressor-like DNA-binding domains"/>
    <property type="match status" value="1"/>
</dbReference>
<gene>
    <name evidence="2" type="ORF">APS55_00495</name>
</gene>
<dbReference type="GO" id="GO:0003677">
    <property type="term" value="F:DNA binding"/>
    <property type="evidence" value="ECO:0007669"/>
    <property type="project" value="InterPro"/>
</dbReference>
<name>A0AAC8WB94_9LACO</name>
<sequence>MIANKFSVLMAERQLSILDVHKGTGISRSTLTNLVNGRTPSAVTLDKLCLFFHVTPADFYVYSPYELTFTTSETHMDGEYKLFTNVLHYQDETLISTDFFIKTIDDTHNVVEFSNSETLLDLFYKIDIIFHNEIKQRISSEIERIIMMNHNIKENNSGDLEVVYRMPWYESYSKHYSY</sequence>
<evidence type="ECO:0000259" key="1">
    <source>
        <dbReference type="PROSITE" id="PS50943"/>
    </source>
</evidence>
<dbReference type="SMART" id="SM00530">
    <property type="entry name" value="HTH_XRE"/>
    <property type="match status" value="1"/>
</dbReference>
<dbReference type="InterPro" id="IPR010982">
    <property type="entry name" value="Lambda_DNA-bd_dom_sf"/>
</dbReference>
<accession>A0AAC8WB94</accession>
<dbReference type="EMBL" id="CP012920">
    <property type="protein sequence ID" value="ALJ30807.1"/>
    <property type="molecule type" value="Genomic_DNA"/>
</dbReference>
<dbReference type="InterPro" id="IPR001387">
    <property type="entry name" value="Cro/C1-type_HTH"/>
</dbReference>
<dbReference type="Proteomes" id="UP000067203">
    <property type="component" value="Chromosome"/>
</dbReference>
<dbReference type="KEGG" id="lku:APS55_00495"/>
<proteinExistence type="predicted"/>
<feature type="domain" description="HTH cro/C1-type" evidence="1">
    <location>
        <begin position="22"/>
        <end position="59"/>
    </location>
</feature>
<dbReference type="SUPFAM" id="SSF47413">
    <property type="entry name" value="lambda repressor-like DNA-binding domains"/>
    <property type="match status" value="1"/>
</dbReference>